<dbReference type="InterPro" id="IPR013324">
    <property type="entry name" value="RNA_pol_sigma_r3/r4-like"/>
</dbReference>
<sequence length="189" mass="22077">MKILSLSILDTTRNIPIDLTAFEQLFRLHHKRLCLLALNLIGDSDVAEDIVQNFFITLWNNREVVRLKTSFDAYAYKAIKYSCIDYLRREAVLEKRKELLSVQVEDNDEEDSIADRVKLYAQIIEVVDSLPTDRKNVFLLHAVDRLSYAQIADKLNISINTVKTQLRRAYMYLRDKLHLFLLVAFLSLL</sequence>
<dbReference type="GO" id="GO:0003677">
    <property type="term" value="F:DNA binding"/>
    <property type="evidence" value="ECO:0007669"/>
    <property type="project" value="InterPro"/>
</dbReference>
<evidence type="ECO:0000259" key="5">
    <source>
        <dbReference type="Pfam" id="PF04542"/>
    </source>
</evidence>
<keyword evidence="2" id="KW-0805">Transcription regulation</keyword>
<feature type="domain" description="RNA polymerase sigma-70 region 2" evidence="5">
    <location>
        <begin position="25"/>
        <end position="91"/>
    </location>
</feature>
<dbReference type="NCBIfam" id="TIGR02985">
    <property type="entry name" value="Sig70_bacteroi1"/>
    <property type="match status" value="1"/>
</dbReference>
<feature type="domain" description="RNA polymerase sigma factor 70 region 4 type 2" evidence="6">
    <location>
        <begin position="122"/>
        <end position="170"/>
    </location>
</feature>
<dbReference type="SUPFAM" id="SSF88946">
    <property type="entry name" value="Sigma2 domain of RNA polymerase sigma factors"/>
    <property type="match status" value="1"/>
</dbReference>
<dbReference type="EMBL" id="CP024091">
    <property type="protein sequence ID" value="ATP56959.1"/>
    <property type="molecule type" value="Genomic_DNA"/>
</dbReference>
<dbReference type="InterPro" id="IPR039425">
    <property type="entry name" value="RNA_pol_sigma-70-like"/>
</dbReference>
<proteinExistence type="inferred from homology"/>
<dbReference type="GO" id="GO:0006352">
    <property type="term" value="P:DNA-templated transcription initiation"/>
    <property type="evidence" value="ECO:0007669"/>
    <property type="project" value="InterPro"/>
</dbReference>
<dbReference type="Gene3D" id="1.10.1740.10">
    <property type="match status" value="1"/>
</dbReference>
<evidence type="ECO:0000259" key="6">
    <source>
        <dbReference type="Pfam" id="PF08281"/>
    </source>
</evidence>
<dbReference type="Pfam" id="PF04542">
    <property type="entry name" value="Sigma70_r2"/>
    <property type="match status" value="1"/>
</dbReference>
<name>A0A2D1U5R4_9SPHI</name>
<dbReference type="PANTHER" id="PTHR43133:SF46">
    <property type="entry name" value="RNA POLYMERASE SIGMA-70 FACTOR ECF SUBFAMILY"/>
    <property type="match status" value="1"/>
</dbReference>
<dbReference type="NCBIfam" id="TIGR02937">
    <property type="entry name" value="sigma70-ECF"/>
    <property type="match status" value="1"/>
</dbReference>
<evidence type="ECO:0000313" key="7">
    <source>
        <dbReference type="EMBL" id="ATP56959.1"/>
    </source>
</evidence>
<evidence type="ECO:0000256" key="1">
    <source>
        <dbReference type="ARBA" id="ARBA00010641"/>
    </source>
</evidence>
<dbReference type="InterPro" id="IPR013325">
    <property type="entry name" value="RNA_pol_sigma_r2"/>
</dbReference>
<accession>A0A2D1U5R4</accession>
<dbReference type="SUPFAM" id="SSF88659">
    <property type="entry name" value="Sigma3 and sigma4 domains of RNA polymerase sigma factors"/>
    <property type="match status" value="1"/>
</dbReference>
<dbReference type="InterPro" id="IPR007627">
    <property type="entry name" value="RNA_pol_sigma70_r2"/>
</dbReference>
<dbReference type="Pfam" id="PF08281">
    <property type="entry name" value="Sigma70_r4_2"/>
    <property type="match status" value="1"/>
</dbReference>
<comment type="similarity">
    <text evidence="1">Belongs to the sigma-70 factor family. ECF subfamily.</text>
</comment>
<keyword evidence="3" id="KW-0731">Sigma factor</keyword>
<dbReference type="InterPro" id="IPR036388">
    <property type="entry name" value="WH-like_DNA-bd_sf"/>
</dbReference>
<dbReference type="CDD" id="cd06171">
    <property type="entry name" value="Sigma70_r4"/>
    <property type="match status" value="1"/>
</dbReference>
<dbReference type="PANTHER" id="PTHR43133">
    <property type="entry name" value="RNA POLYMERASE ECF-TYPE SIGMA FACTO"/>
    <property type="match status" value="1"/>
</dbReference>
<dbReference type="AlphaFoldDB" id="A0A2D1U5R4"/>
<reference evidence="7 8" key="1">
    <citation type="submission" date="2017-10" db="EMBL/GenBank/DDBJ databases">
        <title>Whole genome of Pedobacter ginsengisoli T01R-27 isolated from tomato rhizosphere.</title>
        <authorList>
            <person name="Weon H.-Y."/>
            <person name="Lee S.A."/>
            <person name="Sang M.K."/>
            <person name="Song J."/>
        </authorList>
    </citation>
    <scope>NUCLEOTIDE SEQUENCE [LARGE SCALE GENOMIC DNA]</scope>
    <source>
        <strain evidence="7 8">T01R-27</strain>
    </source>
</reference>
<dbReference type="KEGG" id="pgs:CPT03_10930"/>
<dbReference type="InterPro" id="IPR013249">
    <property type="entry name" value="RNA_pol_sigma70_r4_t2"/>
</dbReference>
<evidence type="ECO:0000256" key="4">
    <source>
        <dbReference type="ARBA" id="ARBA00023163"/>
    </source>
</evidence>
<evidence type="ECO:0000256" key="3">
    <source>
        <dbReference type="ARBA" id="ARBA00023082"/>
    </source>
</evidence>
<keyword evidence="4" id="KW-0804">Transcription</keyword>
<keyword evidence="8" id="KW-1185">Reference proteome</keyword>
<dbReference type="Proteomes" id="UP000223749">
    <property type="component" value="Chromosome"/>
</dbReference>
<protein>
    <submittedName>
        <fullName evidence="7">RNA polymerase sigma-70 factor</fullName>
    </submittedName>
</protein>
<dbReference type="Gene3D" id="1.10.10.10">
    <property type="entry name" value="Winged helix-like DNA-binding domain superfamily/Winged helix DNA-binding domain"/>
    <property type="match status" value="1"/>
</dbReference>
<dbReference type="InterPro" id="IPR014284">
    <property type="entry name" value="RNA_pol_sigma-70_dom"/>
</dbReference>
<organism evidence="7 8">
    <name type="scientific">Pedobacter ginsengisoli</name>
    <dbReference type="NCBI Taxonomy" id="363852"/>
    <lineage>
        <taxon>Bacteria</taxon>
        <taxon>Pseudomonadati</taxon>
        <taxon>Bacteroidota</taxon>
        <taxon>Sphingobacteriia</taxon>
        <taxon>Sphingobacteriales</taxon>
        <taxon>Sphingobacteriaceae</taxon>
        <taxon>Pedobacter</taxon>
    </lineage>
</organism>
<dbReference type="GO" id="GO:0016987">
    <property type="term" value="F:sigma factor activity"/>
    <property type="evidence" value="ECO:0007669"/>
    <property type="project" value="UniProtKB-KW"/>
</dbReference>
<evidence type="ECO:0000256" key="2">
    <source>
        <dbReference type="ARBA" id="ARBA00023015"/>
    </source>
</evidence>
<evidence type="ECO:0000313" key="8">
    <source>
        <dbReference type="Proteomes" id="UP000223749"/>
    </source>
</evidence>
<dbReference type="InterPro" id="IPR014327">
    <property type="entry name" value="RNA_pol_sigma70_bacteroid"/>
</dbReference>
<gene>
    <name evidence="7" type="ORF">CPT03_10930</name>
</gene>